<name>A0A8H6RKT9_9PEZI</name>
<dbReference type="AlphaFoldDB" id="A0A8H6RKT9"/>
<keyword evidence="1" id="KW-0539">Nucleus</keyword>
<dbReference type="GO" id="GO:0000981">
    <property type="term" value="F:DNA-binding transcription factor activity, RNA polymerase II-specific"/>
    <property type="evidence" value="ECO:0007669"/>
    <property type="project" value="InterPro"/>
</dbReference>
<evidence type="ECO:0000259" key="3">
    <source>
        <dbReference type="PROSITE" id="PS50048"/>
    </source>
</evidence>
<feature type="region of interest" description="Disordered" evidence="2">
    <location>
        <begin position="273"/>
        <end position="307"/>
    </location>
</feature>
<dbReference type="OrthoDB" id="5410795at2759"/>
<keyword evidence="5" id="KW-1185">Reference proteome</keyword>
<dbReference type="SUPFAM" id="SSF57701">
    <property type="entry name" value="Zn2/Cys6 DNA-binding domain"/>
    <property type="match status" value="1"/>
</dbReference>
<dbReference type="GO" id="GO:0008270">
    <property type="term" value="F:zinc ion binding"/>
    <property type="evidence" value="ECO:0007669"/>
    <property type="project" value="InterPro"/>
</dbReference>
<reference evidence="4" key="1">
    <citation type="submission" date="2020-04" db="EMBL/GenBank/DDBJ databases">
        <title>Draft genome resource of the tomato pathogen Pseudocercospora fuligena.</title>
        <authorList>
            <person name="Zaccaron A."/>
        </authorList>
    </citation>
    <scope>NUCLEOTIDE SEQUENCE</scope>
    <source>
        <strain evidence="4">PF001</strain>
    </source>
</reference>
<protein>
    <recommendedName>
        <fullName evidence="3">Zn(2)-C6 fungal-type domain-containing protein</fullName>
    </recommendedName>
</protein>
<evidence type="ECO:0000313" key="4">
    <source>
        <dbReference type="EMBL" id="KAF7194266.1"/>
    </source>
</evidence>
<comment type="caution">
    <text evidence="4">The sequence shown here is derived from an EMBL/GenBank/DDBJ whole genome shotgun (WGS) entry which is preliminary data.</text>
</comment>
<dbReference type="Gene3D" id="4.10.240.10">
    <property type="entry name" value="Zn(2)-C6 fungal-type DNA-binding domain"/>
    <property type="match status" value="1"/>
</dbReference>
<accession>A0A8H6RKT9</accession>
<feature type="region of interest" description="Disordered" evidence="2">
    <location>
        <begin position="342"/>
        <end position="379"/>
    </location>
</feature>
<evidence type="ECO:0000313" key="5">
    <source>
        <dbReference type="Proteomes" id="UP000660729"/>
    </source>
</evidence>
<gene>
    <name evidence="4" type="ORF">HII31_04299</name>
</gene>
<dbReference type="EMBL" id="JABCIY010000062">
    <property type="protein sequence ID" value="KAF7194266.1"/>
    <property type="molecule type" value="Genomic_DNA"/>
</dbReference>
<dbReference type="InterPro" id="IPR036864">
    <property type="entry name" value="Zn2-C6_fun-type_DNA-bd_sf"/>
</dbReference>
<evidence type="ECO:0000256" key="1">
    <source>
        <dbReference type="ARBA" id="ARBA00023242"/>
    </source>
</evidence>
<dbReference type="Proteomes" id="UP000660729">
    <property type="component" value="Unassembled WGS sequence"/>
</dbReference>
<sequence length="425" mass="48272">MQIDTRGNTKYPTYSVRLGEILTGLMMLSNADMTPQNYQILHGLSTETWHEALSAITLDEMKYELSRNRPPTVEQLLSRLPTVTGVWHPGDYLMFILPDTEAADMATKAALQLDAETHTSVDGQVAPRYVDEKEFVYTGSCSLVARGVECRCQQHANPNYRAHEMAIKSCFVYELIDQKDRYRRLEFRLTAQTAFRSGAAADVNGTRALTIVQEQVQMIWLGCTATNALNRNHKYVALSPWPKSAYPYLGANSTAPLKQNSQIALEDAVALTPEEHRERHRLRNAEQRANETDEQKARSAQYNKLYAEKVSAPRREMRAMDYSEAEIAETVQDGLDQVHALLPERTKGSNRRRRPGEASNAKPRSSKNGTMLDDSDSDEPKKITRWYCKRGTRCQYCKEKKYRCDGESPCGRCSKRGFVCKPQQK</sequence>
<dbReference type="PROSITE" id="PS50048">
    <property type="entry name" value="ZN2_CY6_FUNGAL_2"/>
    <property type="match status" value="1"/>
</dbReference>
<dbReference type="Pfam" id="PF00172">
    <property type="entry name" value="Zn_clus"/>
    <property type="match status" value="1"/>
</dbReference>
<organism evidence="4 5">
    <name type="scientific">Pseudocercospora fuligena</name>
    <dbReference type="NCBI Taxonomy" id="685502"/>
    <lineage>
        <taxon>Eukaryota</taxon>
        <taxon>Fungi</taxon>
        <taxon>Dikarya</taxon>
        <taxon>Ascomycota</taxon>
        <taxon>Pezizomycotina</taxon>
        <taxon>Dothideomycetes</taxon>
        <taxon>Dothideomycetidae</taxon>
        <taxon>Mycosphaerellales</taxon>
        <taxon>Mycosphaerellaceae</taxon>
        <taxon>Pseudocercospora</taxon>
    </lineage>
</organism>
<dbReference type="InterPro" id="IPR001138">
    <property type="entry name" value="Zn2Cys6_DnaBD"/>
</dbReference>
<proteinExistence type="predicted"/>
<evidence type="ECO:0000256" key="2">
    <source>
        <dbReference type="SAM" id="MobiDB-lite"/>
    </source>
</evidence>
<feature type="domain" description="Zn(2)-C6 fungal-type" evidence="3">
    <location>
        <begin position="393"/>
        <end position="420"/>
    </location>
</feature>
<feature type="compositionally biased region" description="Basic and acidic residues" evidence="2">
    <location>
        <begin position="273"/>
        <end position="297"/>
    </location>
</feature>